<proteinExistence type="predicted"/>
<reference evidence="2 3" key="1">
    <citation type="submission" date="2019-05" db="EMBL/GenBank/DDBJ databases">
        <title>Another draft genome of Portunus trituberculatus and its Hox gene families provides insights of decapod evolution.</title>
        <authorList>
            <person name="Jeong J.-H."/>
            <person name="Song I."/>
            <person name="Kim S."/>
            <person name="Choi T."/>
            <person name="Kim D."/>
            <person name="Ryu S."/>
            <person name="Kim W."/>
        </authorList>
    </citation>
    <scope>NUCLEOTIDE SEQUENCE [LARGE SCALE GENOMIC DNA]</scope>
    <source>
        <tissue evidence="2">Muscle</tissue>
    </source>
</reference>
<evidence type="ECO:0000256" key="1">
    <source>
        <dbReference type="SAM" id="MobiDB-lite"/>
    </source>
</evidence>
<gene>
    <name evidence="2" type="ORF">E2C01_055901</name>
</gene>
<keyword evidence="3" id="KW-1185">Reference proteome</keyword>
<accession>A0A5B7GYW7</accession>
<sequence length="105" mass="11226">MSLVHQKSVTSNLQPDVVQIITTVQGSALRASIHHPRVISASPLSIPIKARGATNHAITDTIHPFQRKTPPPHSITYTCYSDDATRAAGPDGSHEDYISGTASDD</sequence>
<dbReference type="AlphaFoldDB" id="A0A5B7GYW7"/>
<name>A0A5B7GYW7_PORTR</name>
<evidence type="ECO:0000313" key="2">
    <source>
        <dbReference type="EMBL" id="MPC61824.1"/>
    </source>
</evidence>
<comment type="caution">
    <text evidence="2">The sequence shown here is derived from an EMBL/GenBank/DDBJ whole genome shotgun (WGS) entry which is preliminary data.</text>
</comment>
<feature type="region of interest" description="Disordered" evidence="1">
    <location>
        <begin position="81"/>
        <end position="105"/>
    </location>
</feature>
<evidence type="ECO:0000313" key="3">
    <source>
        <dbReference type="Proteomes" id="UP000324222"/>
    </source>
</evidence>
<organism evidence="2 3">
    <name type="scientific">Portunus trituberculatus</name>
    <name type="common">Swimming crab</name>
    <name type="synonym">Neptunus trituberculatus</name>
    <dbReference type="NCBI Taxonomy" id="210409"/>
    <lineage>
        <taxon>Eukaryota</taxon>
        <taxon>Metazoa</taxon>
        <taxon>Ecdysozoa</taxon>
        <taxon>Arthropoda</taxon>
        <taxon>Crustacea</taxon>
        <taxon>Multicrustacea</taxon>
        <taxon>Malacostraca</taxon>
        <taxon>Eumalacostraca</taxon>
        <taxon>Eucarida</taxon>
        <taxon>Decapoda</taxon>
        <taxon>Pleocyemata</taxon>
        <taxon>Brachyura</taxon>
        <taxon>Eubrachyura</taxon>
        <taxon>Portunoidea</taxon>
        <taxon>Portunidae</taxon>
        <taxon>Portuninae</taxon>
        <taxon>Portunus</taxon>
    </lineage>
</organism>
<protein>
    <submittedName>
        <fullName evidence="2">Uncharacterized protein</fullName>
    </submittedName>
</protein>
<dbReference type="EMBL" id="VSRR010018984">
    <property type="protein sequence ID" value="MPC61824.1"/>
    <property type="molecule type" value="Genomic_DNA"/>
</dbReference>
<dbReference type="Proteomes" id="UP000324222">
    <property type="component" value="Unassembled WGS sequence"/>
</dbReference>